<dbReference type="HOGENOM" id="CLU_2962983_0_0_1"/>
<dbReference type="InParanoid" id="Q4R177"/>
<protein>
    <submittedName>
        <fullName evidence="2">Zinc finger protein 263</fullName>
    </submittedName>
</protein>
<dbReference type="WormBase" id="F27B3.8">
    <property type="protein sequence ID" value="CE38811"/>
    <property type="gene ID" value="WBGene00044454"/>
</dbReference>
<dbReference type="STRING" id="6239.F27B3.8.1"/>
<feature type="region of interest" description="Disordered" evidence="1">
    <location>
        <begin position="1"/>
        <end position="59"/>
    </location>
</feature>
<dbReference type="Proteomes" id="UP000001940">
    <property type="component" value="Chromosome III"/>
</dbReference>
<dbReference type="PaxDb" id="6239-F27B3.8"/>
<feature type="compositionally biased region" description="Low complexity" evidence="1">
    <location>
        <begin position="41"/>
        <end position="59"/>
    </location>
</feature>
<dbReference type="UCSC" id="F27B3.8">
    <property type="organism name" value="c. elegans"/>
</dbReference>
<dbReference type="KEGG" id="cel:CELE_F27B3.8"/>
<dbReference type="CTD" id="3896757"/>
<name>Q4R177_CAEEL</name>
<proteinExistence type="predicted"/>
<gene>
    <name evidence="2" type="ORF">CELE_F27B3.8</name>
    <name evidence="2 4" type="ORF">F27B3.8</name>
</gene>
<evidence type="ECO:0000256" key="1">
    <source>
        <dbReference type="SAM" id="MobiDB-lite"/>
    </source>
</evidence>
<dbReference type="RefSeq" id="NP_001033360.1">
    <property type="nucleotide sequence ID" value="NM_001038271.1"/>
</dbReference>
<dbReference type="EMBL" id="BX284603">
    <property type="protein sequence ID" value="CCD63925.1"/>
    <property type="molecule type" value="Genomic_DNA"/>
</dbReference>
<dbReference type="SMR" id="Q4R177"/>
<dbReference type="GeneID" id="3896757"/>
<evidence type="ECO:0000313" key="4">
    <source>
        <dbReference type="WormBase" id="F27B3.8"/>
    </source>
</evidence>
<organism evidence="2 3">
    <name type="scientific">Caenorhabditis elegans</name>
    <dbReference type="NCBI Taxonomy" id="6239"/>
    <lineage>
        <taxon>Eukaryota</taxon>
        <taxon>Metazoa</taxon>
        <taxon>Ecdysozoa</taxon>
        <taxon>Nematoda</taxon>
        <taxon>Chromadorea</taxon>
        <taxon>Rhabditida</taxon>
        <taxon>Rhabditina</taxon>
        <taxon>Rhabditomorpha</taxon>
        <taxon>Rhabditoidea</taxon>
        <taxon>Rhabditidae</taxon>
        <taxon>Peloderinae</taxon>
        <taxon>Caenorhabditis</taxon>
    </lineage>
</organism>
<dbReference type="Bgee" id="WBGene00044454">
    <property type="expression patterns" value="Expressed in pharyngeal muscle cell (C elegans) and 2 other cell types or tissues"/>
</dbReference>
<accession>Q4R177</accession>
<keyword evidence="3" id="KW-1185">Reference proteome</keyword>
<sequence length="59" mass="6302">MQQGTLELQEHREKLVLLTEDPWQDGAPGQPGGDEQSEAFPEAPSESGPPKSPSPSESS</sequence>
<reference evidence="2 3" key="1">
    <citation type="journal article" date="1998" name="Science">
        <title>Genome sequence of the nematode C. elegans: a platform for investigating biology.</title>
        <authorList>
            <consortium name="The C. elegans sequencing consortium"/>
            <person name="Sulson J.E."/>
            <person name="Waterston R."/>
        </authorList>
    </citation>
    <scope>NUCLEOTIDE SEQUENCE [LARGE SCALE GENOMIC DNA]</scope>
    <source>
        <strain evidence="2 3">Bristol N2</strain>
    </source>
</reference>
<evidence type="ECO:0000313" key="2">
    <source>
        <dbReference type="EMBL" id="CCD63925.1"/>
    </source>
</evidence>
<dbReference type="AlphaFoldDB" id="Q4R177"/>
<dbReference type="AGR" id="WB:WBGene00044454"/>
<evidence type="ECO:0000313" key="3">
    <source>
        <dbReference type="Proteomes" id="UP000001940"/>
    </source>
</evidence>